<dbReference type="Proteomes" id="UP001558613">
    <property type="component" value="Unassembled WGS sequence"/>
</dbReference>
<keyword evidence="2" id="KW-1185">Reference proteome</keyword>
<sequence length="119" mass="13382">MLVLPMLLNSSQSSQSSEEKFILSDSQKDNFTVTIRDISTADDGGVYLCGVERDQSDKRPSETSITHISFIKEIHLNVYAQEGFKADPEKNPLYSTYSYPQTLEGLLYALSFSQKNEGF</sequence>
<dbReference type="InterPro" id="IPR013783">
    <property type="entry name" value="Ig-like_fold"/>
</dbReference>
<dbReference type="EMBL" id="JAYMGO010000001">
    <property type="protein sequence ID" value="KAL1281523.1"/>
    <property type="molecule type" value="Genomic_DNA"/>
</dbReference>
<comment type="caution">
    <text evidence="1">The sequence shown here is derived from an EMBL/GenBank/DDBJ whole genome shotgun (WGS) entry which is preliminary data.</text>
</comment>
<organism evidence="1 2">
    <name type="scientific">Cirrhinus molitorella</name>
    <name type="common">mud carp</name>
    <dbReference type="NCBI Taxonomy" id="172907"/>
    <lineage>
        <taxon>Eukaryota</taxon>
        <taxon>Metazoa</taxon>
        <taxon>Chordata</taxon>
        <taxon>Craniata</taxon>
        <taxon>Vertebrata</taxon>
        <taxon>Euteleostomi</taxon>
        <taxon>Actinopterygii</taxon>
        <taxon>Neopterygii</taxon>
        <taxon>Teleostei</taxon>
        <taxon>Ostariophysi</taxon>
        <taxon>Cypriniformes</taxon>
        <taxon>Cyprinidae</taxon>
        <taxon>Labeoninae</taxon>
        <taxon>Labeonini</taxon>
        <taxon>Cirrhinus</taxon>
    </lineage>
</organism>
<accession>A0ABR3NWV4</accession>
<reference evidence="1 2" key="1">
    <citation type="submission" date="2023-09" db="EMBL/GenBank/DDBJ databases">
        <authorList>
            <person name="Wang M."/>
        </authorList>
    </citation>
    <scope>NUCLEOTIDE SEQUENCE [LARGE SCALE GENOMIC DNA]</scope>
    <source>
        <strain evidence="1">GT-2023</strain>
        <tissue evidence="1">Liver</tissue>
    </source>
</reference>
<protein>
    <recommendedName>
        <fullName evidence="3">Immunoglobulin V-set domain-containing protein</fullName>
    </recommendedName>
</protein>
<name>A0ABR3NWV4_9TELE</name>
<proteinExistence type="predicted"/>
<gene>
    <name evidence="1" type="ORF">QQF64_000326</name>
</gene>
<dbReference type="Gene3D" id="2.60.40.10">
    <property type="entry name" value="Immunoglobulins"/>
    <property type="match status" value="1"/>
</dbReference>
<evidence type="ECO:0008006" key="3">
    <source>
        <dbReference type="Google" id="ProtNLM"/>
    </source>
</evidence>
<evidence type="ECO:0000313" key="1">
    <source>
        <dbReference type="EMBL" id="KAL1281523.1"/>
    </source>
</evidence>
<evidence type="ECO:0000313" key="2">
    <source>
        <dbReference type="Proteomes" id="UP001558613"/>
    </source>
</evidence>